<dbReference type="GO" id="GO:0005886">
    <property type="term" value="C:plasma membrane"/>
    <property type="evidence" value="ECO:0007669"/>
    <property type="project" value="UniProtKB-SubCell"/>
</dbReference>
<keyword evidence="6 11" id="KW-0812">Transmembrane</keyword>
<proteinExistence type="predicted"/>
<feature type="transmembrane region" description="Helical" evidence="11">
    <location>
        <begin position="172"/>
        <end position="191"/>
    </location>
</feature>
<evidence type="ECO:0000256" key="1">
    <source>
        <dbReference type="ARBA" id="ARBA00004651"/>
    </source>
</evidence>
<dbReference type="Proteomes" id="UP000483035">
    <property type="component" value="Unassembled WGS sequence"/>
</dbReference>
<dbReference type="InterPro" id="IPR001851">
    <property type="entry name" value="ABC_transp_permease"/>
</dbReference>
<evidence type="ECO:0000256" key="6">
    <source>
        <dbReference type="ARBA" id="ARBA00022692"/>
    </source>
</evidence>
<feature type="transmembrane region" description="Helical" evidence="11">
    <location>
        <begin position="278"/>
        <end position="297"/>
    </location>
</feature>
<evidence type="ECO:0000256" key="4">
    <source>
        <dbReference type="ARBA" id="ARBA00022475"/>
    </source>
</evidence>
<feature type="transmembrane region" description="Helical" evidence="11">
    <location>
        <begin position="51"/>
        <end position="72"/>
    </location>
</feature>
<evidence type="ECO:0000256" key="3">
    <source>
        <dbReference type="ARBA" id="ARBA00022448"/>
    </source>
</evidence>
<comment type="caution">
    <text evidence="12">The sequence shown here is derived from an EMBL/GenBank/DDBJ whole genome shotgun (WGS) entry which is preliminary data.</text>
</comment>
<keyword evidence="3" id="KW-0813">Transport</keyword>
<feature type="transmembrane region" description="Helical" evidence="11">
    <location>
        <begin position="303"/>
        <end position="322"/>
    </location>
</feature>
<comment type="function">
    <text evidence="9">Part of the ABC transporter complex LsrABCD involved in autoinducer 2 (AI-2) import. Probably responsible for the translocation of the substrate across the membrane.</text>
</comment>
<keyword evidence="8 11" id="KW-0472">Membrane</keyword>
<evidence type="ECO:0000256" key="7">
    <source>
        <dbReference type="ARBA" id="ARBA00022989"/>
    </source>
</evidence>
<dbReference type="PANTHER" id="PTHR32196">
    <property type="entry name" value="ABC TRANSPORTER PERMEASE PROTEIN YPHD-RELATED-RELATED"/>
    <property type="match status" value="1"/>
</dbReference>
<protein>
    <recommendedName>
        <fullName evidence="10">Autoinducer 2 import system permease protein LsrD</fullName>
    </recommendedName>
</protein>
<name>A0A6L9U9D5_9HYPH</name>
<dbReference type="EMBL" id="WUEY01000009">
    <property type="protein sequence ID" value="NEI72009.1"/>
    <property type="molecule type" value="Genomic_DNA"/>
</dbReference>
<dbReference type="CDD" id="cd06579">
    <property type="entry name" value="TM_PBP1_transp_AraH_like"/>
    <property type="match status" value="1"/>
</dbReference>
<evidence type="ECO:0000313" key="13">
    <source>
        <dbReference type="Proteomes" id="UP000483035"/>
    </source>
</evidence>
<accession>A0A6L9U9D5</accession>
<feature type="transmembrane region" description="Helical" evidence="11">
    <location>
        <begin position="133"/>
        <end position="152"/>
    </location>
</feature>
<dbReference type="AlphaFoldDB" id="A0A6L9U9D5"/>
<feature type="transmembrane region" description="Helical" evidence="11">
    <location>
        <begin position="253"/>
        <end position="271"/>
    </location>
</feature>
<gene>
    <name evidence="12" type="ORF">GR212_20715</name>
</gene>
<sequence>MTDIPIESTRARRPAAPGSALPFVLVIGSALAYGIVASMTGQIAQLSWDGIMGLLQRMVALGVVSIGQTFVIIVGSIDLSLAHLISLGAIVAAFVMQGDPSLIWLGILAAILVGIVVGCVNGLLVTLLKVNPLIATLGTGLILQGILTTSYGTMQATAPTDYRALAYDSIGGVPYALLLLAAIGIIAAFILRRTVAGARIYSVGGNPISARLAGIRTDRVVLAAHIVSGACAAATGLYLASRLGTATPWVGANGGYGLDSIAVVVIGGTLLAGGKGGVSGTLAGVFLFATIDAVFNMLQIDPFLGQVLRGAVVVLAVAYHSVRQKGHIA</sequence>
<evidence type="ECO:0000256" key="9">
    <source>
        <dbReference type="ARBA" id="ARBA00025439"/>
    </source>
</evidence>
<dbReference type="GO" id="GO:0022857">
    <property type="term" value="F:transmembrane transporter activity"/>
    <property type="evidence" value="ECO:0007669"/>
    <property type="project" value="InterPro"/>
</dbReference>
<comment type="subcellular location">
    <subcellularLocation>
        <location evidence="1">Cell membrane</location>
        <topology evidence="1">Multi-pass membrane protein</topology>
    </subcellularLocation>
</comment>
<evidence type="ECO:0000256" key="10">
    <source>
        <dbReference type="ARBA" id="ARBA00039381"/>
    </source>
</evidence>
<dbReference type="RefSeq" id="WP_163988868.1">
    <property type="nucleotide sequence ID" value="NZ_WUEY01000009.1"/>
</dbReference>
<reference evidence="12 13" key="1">
    <citation type="submission" date="2019-12" db="EMBL/GenBank/DDBJ databases">
        <title>Rhizobium genotypes associated with high levels of biological nitrogen fixation by grain legumes in a temperate-maritime cropping system.</title>
        <authorList>
            <person name="Maluk M."/>
            <person name="Francesc Ferrando Molina F."/>
            <person name="Lopez Del Egido L."/>
            <person name="Lafos M."/>
            <person name="Langarica-Fuentes A."/>
            <person name="Gebre Yohannes G."/>
            <person name="Young M.W."/>
            <person name="Martin P."/>
            <person name="Gantlett R."/>
            <person name="Kenicer G."/>
            <person name="Hawes C."/>
            <person name="Begg G.S."/>
            <person name="Quilliam R.S."/>
            <person name="Squire G.R."/>
            <person name="Poole P.S."/>
            <person name="Young P.W."/>
            <person name="Iannetta P.M."/>
            <person name="James E.K."/>
        </authorList>
    </citation>
    <scope>NUCLEOTIDE SEQUENCE [LARGE SCALE GENOMIC DNA]</scope>
    <source>
        <strain evidence="12 13">JHI1118</strain>
    </source>
</reference>
<feature type="transmembrane region" description="Helical" evidence="11">
    <location>
        <begin position="102"/>
        <end position="126"/>
    </location>
</feature>
<evidence type="ECO:0000313" key="12">
    <source>
        <dbReference type="EMBL" id="NEI72009.1"/>
    </source>
</evidence>
<feature type="transmembrane region" description="Helical" evidence="11">
    <location>
        <begin position="79"/>
        <end position="96"/>
    </location>
</feature>
<evidence type="ECO:0000256" key="11">
    <source>
        <dbReference type="SAM" id="Phobius"/>
    </source>
</evidence>
<evidence type="ECO:0000256" key="2">
    <source>
        <dbReference type="ARBA" id="ARBA00011262"/>
    </source>
</evidence>
<feature type="transmembrane region" description="Helical" evidence="11">
    <location>
        <begin position="220"/>
        <end position="241"/>
    </location>
</feature>
<evidence type="ECO:0000256" key="5">
    <source>
        <dbReference type="ARBA" id="ARBA00022519"/>
    </source>
</evidence>
<feature type="transmembrane region" description="Helical" evidence="11">
    <location>
        <begin position="20"/>
        <end position="39"/>
    </location>
</feature>
<keyword evidence="5" id="KW-0997">Cell inner membrane</keyword>
<organism evidence="12 13">
    <name type="scientific">Rhizobium lusitanum</name>
    <dbReference type="NCBI Taxonomy" id="293958"/>
    <lineage>
        <taxon>Bacteria</taxon>
        <taxon>Pseudomonadati</taxon>
        <taxon>Pseudomonadota</taxon>
        <taxon>Alphaproteobacteria</taxon>
        <taxon>Hyphomicrobiales</taxon>
        <taxon>Rhizobiaceae</taxon>
        <taxon>Rhizobium/Agrobacterium group</taxon>
        <taxon>Rhizobium</taxon>
    </lineage>
</organism>
<evidence type="ECO:0000256" key="8">
    <source>
        <dbReference type="ARBA" id="ARBA00023136"/>
    </source>
</evidence>
<keyword evidence="4" id="KW-1003">Cell membrane</keyword>
<keyword evidence="7 11" id="KW-1133">Transmembrane helix</keyword>
<dbReference type="Pfam" id="PF02653">
    <property type="entry name" value="BPD_transp_2"/>
    <property type="match status" value="1"/>
</dbReference>
<comment type="subunit">
    <text evidence="2">The complex is composed of two ATP-binding proteins (LsrA), two transmembrane proteins (LsrC and LsrD) and a solute-binding protein (LsrB).</text>
</comment>
<dbReference type="PANTHER" id="PTHR32196:SF71">
    <property type="entry name" value="AUTOINDUCER 2 IMPORT SYSTEM PERMEASE PROTEIN LSRD"/>
    <property type="match status" value="1"/>
</dbReference>